<dbReference type="PANTHER" id="PTHR10091:SF0">
    <property type="entry name" value="GALACTOSE MUTAROTASE"/>
    <property type="match status" value="1"/>
</dbReference>
<evidence type="ECO:0000313" key="2">
    <source>
        <dbReference type="Proteomes" id="UP001501585"/>
    </source>
</evidence>
<dbReference type="InterPro" id="IPR008183">
    <property type="entry name" value="Aldose_1/G6P_1-epimerase"/>
</dbReference>
<gene>
    <name evidence="1" type="ORF">GCM10009799_08510</name>
</gene>
<keyword evidence="2" id="KW-1185">Reference proteome</keyword>
<name>A0ABN2SGP8_9ACTN</name>
<dbReference type="InterPro" id="IPR037480">
    <property type="entry name" value="YihR-like"/>
</dbReference>
<dbReference type="PANTHER" id="PTHR10091">
    <property type="entry name" value="ALDOSE-1-EPIMERASE"/>
    <property type="match status" value="1"/>
</dbReference>
<proteinExistence type="predicted"/>
<evidence type="ECO:0000313" key="1">
    <source>
        <dbReference type="EMBL" id="GAA1985388.1"/>
    </source>
</evidence>
<dbReference type="Pfam" id="PF01263">
    <property type="entry name" value="Aldose_epim"/>
    <property type="match status" value="1"/>
</dbReference>
<organism evidence="1 2">
    <name type="scientific">Nocardiopsis rhodophaea</name>
    <dbReference type="NCBI Taxonomy" id="280238"/>
    <lineage>
        <taxon>Bacteria</taxon>
        <taxon>Bacillati</taxon>
        <taxon>Actinomycetota</taxon>
        <taxon>Actinomycetes</taxon>
        <taxon>Streptosporangiales</taxon>
        <taxon>Nocardiopsidaceae</taxon>
        <taxon>Nocardiopsis</taxon>
    </lineage>
</organism>
<dbReference type="SUPFAM" id="SSF74650">
    <property type="entry name" value="Galactose mutarotase-like"/>
    <property type="match status" value="1"/>
</dbReference>
<dbReference type="InterPro" id="IPR011013">
    <property type="entry name" value="Gal_mutarotase_sf_dom"/>
</dbReference>
<sequence>MGSDAIELAAGQYRAIIGREGATLQRLTWCGGDLIWGGDSDSTGEGAEGAGAFQGRLMAPWPNRVDKGRYTFEGTEYQLEITDPERGTAIHGLVHSRLWTPHDITPTHVRLTYDLDGEPGYPFPLELAVDYRIHPASGLSVLATARNVGSTSAPYGFGAHPYLTVGVPLDEATLHLPARLRLPVDERLLPTGPPQNVAGTEYDFRAPRRIGETVFDTAFTGLRPGIEGRSWTVLAGPDHGVGLWADSSCGWLQVYSADGLPGPAHRSALAVEPMTCPPNALATGRGLRVLGPGERSEARFGIRMMAPTLG</sequence>
<dbReference type="RefSeq" id="WP_344160259.1">
    <property type="nucleotide sequence ID" value="NZ_BAAAPC010000003.1"/>
</dbReference>
<comment type="caution">
    <text evidence="1">The sequence shown here is derived from an EMBL/GenBank/DDBJ whole genome shotgun (WGS) entry which is preliminary data.</text>
</comment>
<protein>
    <submittedName>
        <fullName evidence="1">Aldose 1-epimerase family protein</fullName>
    </submittedName>
</protein>
<dbReference type="InterPro" id="IPR014718">
    <property type="entry name" value="GH-type_carb-bd"/>
</dbReference>
<dbReference type="Gene3D" id="2.70.98.10">
    <property type="match status" value="1"/>
</dbReference>
<dbReference type="Proteomes" id="UP001501585">
    <property type="component" value="Unassembled WGS sequence"/>
</dbReference>
<dbReference type="EMBL" id="BAAAPC010000003">
    <property type="protein sequence ID" value="GAA1985388.1"/>
    <property type="molecule type" value="Genomic_DNA"/>
</dbReference>
<reference evidence="1 2" key="1">
    <citation type="journal article" date="2019" name="Int. J. Syst. Evol. Microbiol.">
        <title>The Global Catalogue of Microorganisms (GCM) 10K type strain sequencing project: providing services to taxonomists for standard genome sequencing and annotation.</title>
        <authorList>
            <consortium name="The Broad Institute Genomics Platform"/>
            <consortium name="The Broad Institute Genome Sequencing Center for Infectious Disease"/>
            <person name="Wu L."/>
            <person name="Ma J."/>
        </authorList>
    </citation>
    <scope>NUCLEOTIDE SEQUENCE [LARGE SCALE GENOMIC DNA]</scope>
    <source>
        <strain evidence="1 2">JCM 15313</strain>
    </source>
</reference>
<dbReference type="CDD" id="cd09022">
    <property type="entry name" value="Aldose_epim_Ec_YihR"/>
    <property type="match status" value="1"/>
</dbReference>
<accession>A0ABN2SGP8</accession>